<gene>
    <name evidence="2" type="ORF">FPAR1323_LOCUS7587</name>
</gene>
<feature type="region of interest" description="Disordered" evidence="1">
    <location>
        <begin position="1"/>
        <end position="46"/>
    </location>
</feature>
<sequence length="280" mass="31323">MSSILSEQKEEAGSALSPGKVELPAWRTRVSKAERPPTPTVESNPSDDVVNCLVLLQRLLRGRAVQNTMYEGKEKRKELIKELRAADELAAEESHEFEDKKEEVHLSSSDTVAGETVSNMLDFLSKELVRKEEKEKLQALSRHATDMRRSRETEESGKRQAEEKVRAREDEVYRQVVKAHYGSATSFVDAVMESSLDRIASGTAMDELRQNPELARALLDAAQATPRSTESLTRDLVASFLTPSAEEVKGKQAVAEQELRYVDAAHKTIDDTVEGVVRRE</sequence>
<feature type="region of interest" description="Disordered" evidence="1">
    <location>
        <begin position="134"/>
        <end position="166"/>
    </location>
</feature>
<dbReference type="AlphaFoldDB" id="A0A7S2C0N8"/>
<evidence type="ECO:0000313" key="2">
    <source>
        <dbReference type="EMBL" id="CAD9411665.1"/>
    </source>
</evidence>
<feature type="region of interest" description="Disordered" evidence="1">
    <location>
        <begin position="91"/>
        <end position="111"/>
    </location>
</feature>
<reference evidence="2" key="1">
    <citation type="submission" date="2021-01" db="EMBL/GenBank/DDBJ databases">
        <authorList>
            <person name="Corre E."/>
            <person name="Pelletier E."/>
            <person name="Niang G."/>
            <person name="Scheremetjew M."/>
            <person name="Finn R."/>
            <person name="Kale V."/>
            <person name="Holt S."/>
            <person name="Cochrane G."/>
            <person name="Meng A."/>
            <person name="Brown T."/>
            <person name="Cohen L."/>
        </authorList>
    </citation>
    <scope>NUCLEOTIDE SEQUENCE</scope>
    <source>
        <strain evidence="2">RCC1693</strain>
    </source>
</reference>
<dbReference type="PANTHER" id="PTHR22455">
    <property type="entry name" value="CILIA- AND FLAGELLA-ASSOCIATED PROTEIN 91"/>
    <property type="match status" value="1"/>
</dbReference>
<feature type="compositionally biased region" description="Basic and acidic residues" evidence="1">
    <location>
        <begin position="91"/>
        <end position="105"/>
    </location>
</feature>
<evidence type="ECO:0000256" key="1">
    <source>
        <dbReference type="SAM" id="MobiDB-lite"/>
    </source>
</evidence>
<name>A0A7S2C0N8_9STRA</name>
<proteinExistence type="predicted"/>
<dbReference type="EMBL" id="HBGT01014141">
    <property type="protein sequence ID" value="CAD9411665.1"/>
    <property type="molecule type" value="Transcribed_RNA"/>
</dbReference>
<dbReference type="InterPro" id="IPR026720">
    <property type="entry name" value="CFAP91"/>
</dbReference>
<organism evidence="2">
    <name type="scientific">Florenciella parvula</name>
    <dbReference type="NCBI Taxonomy" id="236787"/>
    <lineage>
        <taxon>Eukaryota</taxon>
        <taxon>Sar</taxon>
        <taxon>Stramenopiles</taxon>
        <taxon>Ochrophyta</taxon>
        <taxon>Dictyochophyceae</taxon>
        <taxon>Florenciellales</taxon>
        <taxon>Florenciella</taxon>
    </lineage>
</organism>
<protein>
    <submittedName>
        <fullName evidence="2">Uncharacterized protein</fullName>
    </submittedName>
</protein>
<accession>A0A7S2C0N8</accession>
<dbReference type="PANTHER" id="PTHR22455:SF10">
    <property type="entry name" value="CILIA- AND FLAGELLA-ASSOCIATED PROTEIN 91"/>
    <property type="match status" value="1"/>
</dbReference>